<feature type="transmembrane region" description="Helical" evidence="1">
    <location>
        <begin position="40"/>
        <end position="63"/>
    </location>
</feature>
<dbReference type="RefSeq" id="WP_143849545.1">
    <property type="nucleotide sequence ID" value="NZ_FXYD01000002.1"/>
</dbReference>
<dbReference type="AlphaFoldDB" id="A0A238K2E3"/>
<organism evidence="2 3">
    <name type="scientific">Octadecabacter ascidiaceicola</name>
    <dbReference type="NCBI Taxonomy" id="1655543"/>
    <lineage>
        <taxon>Bacteria</taxon>
        <taxon>Pseudomonadati</taxon>
        <taxon>Pseudomonadota</taxon>
        <taxon>Alphaproteobacteria</taxon>
        <taxon>Rhodobacterales</taxon>
        <taxon>Roseobacteraceae</taxon>
        <taxon>Octadecabacter</taxon>
    </lineage>
</organism>
<dbReference type="Proteomes" id="UP000203464">
    <property type="component" value="Unassembled WGS sequence"/>
</dbReference>
<evidence type="ECO:0000313" key="3">
    <source>
        <dbReference type="Proteomes" id="UP000203464"/>
    </source>
</evidence>
<dbReference type="EMBL" id="FXYD01000002">
    <property type="protein sequence ID" value="SMX37045.1"/>
    <property type="molecule type" value="Genomic_DNA"/>
</dbReference>
<protein>
    <submittedName>
        <fullName evidence="2">Uncharacterized protein</fullName>
    </submittedName>
</protein>
<gene>
    <name evidence="2" type="ORF">OCA8868_01246</name>
</gene>
<accession>A0A238K2E3</accession>
<evidence type="ECO:0000256" key="1">
    <source>
        <dbReference type="SAM" id="Phobius"/>
    </source>
</evidence>
<proteinExistence type="predicted"/>
<keyword evidence="1" id="KW-0812">Transmembrane</keyword>
<keyword evidence="3" id="KW-1185">Reference proteome</keyword>
<keyword evidence="1" id="KW-1133">Transmembrane helix</keyword>
<name>A0A238K2E3_9RHOB</name>
<evidence type="ECO:0000313" key="2">
    <source>
        <dbReference type="EMBL" id="SMX37045.1"/>
    </source>
</evidence>
<reference evidence="3" key="1">
    <citation type="submission" date="2017-05" db="EMBL/GenBank/DDBJ databases">
        <authorList>
            <person name="Rodrigo-Torres L."/>
            <person name="Arahal R. D."/>
            <person name="Lucena T."/>
        </authorList>
    </citation>
    <scope>NUCLEOTIDE SEQUENCE [LARGE SCALE GENOMIC DNA]</scope>
    <source>
        <strain evidence="3">CECT 8868</strain>
    </source>
</reference>
<sequence>MLRVANWAMAGGLTGFCVKGILHASDQLMLEASHSSWLEASLIWGFKGALICGAAGLLVTLILRGFRS</sequence>
<keyword evidence="1" id="KW-0472">Membrane</keyword>